<evidence type="ECO:0000256" key="2">
    <source>
        <dbReference type="ARBA" id="ARBA00022679"/>
    </source>
</evidence>
<keyword evidence="2 4" id="KW-0808">Transferase</keyword>
<dbReference type="PANTHER" id="PTHR12526:SF510">
    <property type="entry name" value="D-INOSITOL 3-PHOSPHATE GLYCOSYLTRANSFERASE"/>
    <property type="match status" value="1"/>
</dbReference>
<keyword evidence="1 4" id="KW-0328">Glycosyltransferase</keyword>
<feature type="domain" description="Glycosyl transferase family 1" evidence="3">
    <location>
        <begin position="172"/>
        <end position="320"/>
    </location>
</feature>
<evidence type="ECO:0000313" key="4">
    <source>
        <dbReference type="EMBL" id="MFD1193911.1"/>
    </source>
</evidence>
<organism evidence="4 5">
    <name type="scientific">Seohaeicola saemankumensis</name>
    <dbReference type="NCBI Taxonomy" id="481181"/>
    <lineage>
        <taxon>Bacteria</taxon>
        <taxon>Pseudomonadati</taxon>
        <taxon>Pseudomonadota</taxon>
        <taxon>Alphaproteobacteria</taxon>
        <taxon>Rhodobacterales</taxon>
        <taxon>Roseobacteraceae</taxon>
        <taxon>Seohaeicola</taxon>
    </lineage>
</organism>
<comment type="caution">
    <text evidence="4">The sequence shown here is derived from an EMBL/GenBank/DDBJ whole genome shotgun (WGS) entry which is preliminary data.</text>
</comment>
<evidence type="ECO:0000313" key="5">
    <source>
        <dbReference type="Proteomes" id="UP001597151"/>
    </source>
</evidence>
<reference evidence="5" key="1">
    <citation type="journal article" date="2019" name="Int. J. Syst. Evol. Microbiol.">
        <title>The Global Catalogue of Microorganisms (GCM) 10K type strain sequencing project: providing services to taxonomists for standard genome sequencing and annotation.</title>
        <authorList>
            <consortium name="The Broad Institute Genomics Platform"/>
            <consortium name="The Broad Institute Genome Sequencing Center for Infectious Disease"/>
            <person name="Wu L."/>
            <person name="Ma J."/>
        </authorList>
    </citation>
    <scope>NUCLEOTIDE SEQUENCE [LARGE SCALE GENOMIC DNA]</scope>
    <source>
        <strain evidence="5">CCUG 55328</strain>
    </source>
</reference>
<gene>
    <name evidence="4" type="ORF">ACFQ3C_04440</name>
</gene>
<dbReference type="Gene3D" id="3.40.50.2000">
    <property type="entry name" value="Glycogen Phosphorylase B"/>
    <property type="match status" value="1"/>
</dbReference>
<evidence type="ECO:0000256" key="1">
    <source>
        <dbReference type="ARBA" id="ARBA00022676"/>
    </source>
</evidence>
<keyword evidence="5" id="KW-1185">Reference proteome</keyword>
<evidence type="ECO:0000259" key="3">
    <source>
        <dbReference type="Pfam" id="PF00534"/>
    </source>
</evidence>
<dbReference type="EMBL" id="JBHTKR010000002">
    <property type="protein sequence ID" value="MFD1193911.1"/>
    <property type="molecule type" value="Genomic_DNA"/>
</dbReference>
<dbReference type="SUPFAM" id="SSF53756">
    <property type="entry name" value="UDP-Glycosyltransferase/glycogen phosphorylase"/>
    <property type="match status" value="1"/>
</dbReference>
<dbReference type="Proteomes" id="UP001597151">
    <property type="component" value="Unassembled WGS sequence"/>
</dbReference>
<sequence>MKVALVSSAVPMVFGGYRFIVEWLEEALLEQGHSVEVVYLPSTDDPATLFDQMMAFRLLDLSDTADQVITFRPPAHVIPHPNKVAWFIHHARVYYDLWETPYSPVEPNPYWDTFRKRLIRADTAALSEARKLYTNSNVVGRRLQEFNGLSSETLYPPVHRPERFHSDTYGDEIVCICRLEHHKRQHLLIEAMKHTQTPVKLRLCGAETPYTKTLLKAAAKTKNVEIEARWISEEEKVERLASSLAAVYFPVDEDSYGYPTLEAAHARKGVIVASDGGGVTEFVRDGVEGYVIDPDPRVIADTFDRLWADRKLAERLGDAAHYRVSELGIDWTTVVRKLME</sequence>
<dbReference type="GO" id="GO:0016757">
    <property type="term" value="F:glycosyltransferase activity"/>
    <property type="evidence" value="ECO:0007669"/>
    <property type="project" value="UniProtKB-KW"/>
</dbReference>
<dbReference type="RefSeq" id="WP_380789254.1">
    <property type="nucleotide sequence ID" value="NZ_JBHTKR010000002.1"/>
</dbReference>
<dbReference type="PANTHER" id="PTHR12526">
    <property type="entry name" value="GLYCOSYLTRANSFERASE"/>
    <property type="match status" value="1"/>
</dbReference>
<name>A0ABW3TAN3_9RHOB</name>
<proteinExistence type="predicted"/>
<dbReference type="CDD" id="cd03801">
    <property type="entry name" value="GT4_PimA-like"/>
    <property type="match status" value="1"/>
</dbReference>
<dbReference type="InterPro" id="IPR001296">
    <property type="entry name" value="Glyco_trans_1"/>
</dbReference>
<protein>
    <submittedName>
        <fullName evidence="4">Glycosyltransferase family 4 protein</fullName>
        <ecNumber evidence="4">2.4.-.-</ecNumber>
    </submittedName>
</protein>
<dbReference type="EC" id="2.4.-.-" evidence="4"/>
<dbReference type="Pfam" id="PF00534">
    <property type="entry name" value="Glycos_transf_1"/>
    <property type="match status" value="1"/>
</dbReference>
<accession>A0ABW3TAN3</accession>